<gene>
    <name evidence="3" type="ORF">VTJ49DRAFT_6608</name>
</gene>
<evidence type="ECO:0000313" key="4">
    <source>
        <dbReference type="Proteomes" id="UP001583172"/>
    </source>
</evidence>
<feature type="transmembrane region" description="Helical" evidence="2">
    <location>
        <begin position="46"/>
        <end position="70"/>
    </location>
</feature>
<feature type="transmembrane region" description="Helical" evidence="2">
    <location>
        <begin position="14"/>
        <end position="34"/>
    </location>
</feature>
<feature type="transmembrane region" description="Helical" evidence="2">
    <location>
        <begin position="76"/>
        <end position="96"/>
    </location>
</feature>
<evidence type="ECO:0000256" key="2">
    <source>
        <dbReference type="SAM" id="Phobius"/>
    </source>
</evidence>
<keyword evidence="2" id="KW-0812">Transmembrane</keyword>
<dbReference type="EMBL" id="JAZGSY010000064">
    <property type="protein sequence ID" value="KAL1841770.1"/>
    <property type="molecule type" value="Genomic_DNA"/>
</dbReference>
<evidence type="ECO:0008006" key="5">
    <source>
        <dbReference type="Google" id="ProtNLM"/>
    </source>
</evidence>
<evidence type="ECO:0000256" key="1">
    <source>
        <dbReference type="SAM" id="MobiDB-lite"/>
    </source>
</evidence>
<keyword evidence="2" id="KW-1133">Transmembrane helix</keyword>
<dbReference type="Proteomes" id="UP001583172">
    <property type="component" value="Unassembled WGS sequence"/>
</dbReference>
<feature type="compositionally biased region" description="Low complexity" evidence="1">
    <location>
        <begin position="164"/>
        <end position="182"/>
    </location>
</feature>
<feature type="region of interest" description="Disordered" evidence="1">
    <location>
        <begin position="158"/>
        <end position="182"/>
    </location>
</feature>
<reference evidence="3 4" key="1">
    <citation type="journal article" date="2024" name="Commun. Biol.">
        <title>Comparative genomic analysis of thermophilic fungi reveals convergent evolutionary adaptations and gene losses.</title>
        <authorList>
            <person name="Steindorff A.S."/>
            <person name="Aguilar-Pontes M.V."/>
            <person name="Robinson A.J."/>
            <person name="Andreopoulos B."/>
            <person name="LaButti K."/>
            <person name="Kuo A."/>
            <person name="Mondo S."/>
            <person name="Riley R."/>
            <person name="Otillar R."/>
            <person name="Haridas S."/>
            <person name="Lipzen A."/>
            <person name="Grimwood J."/>
            <person name="Schmutz J."/>
            <person name="Clum A."/>
            <person name="Reid I.D."/>
            <person name="Moisan M.C."/>
            <person name="Butler G."/>
            <person name="Nguyen T.T.M."/>
            <person name="Dewar K."/>
            <person name="Conant G."/>
            <person name="Drula E."/>
            <person name="Henrissat B."/>
            <person name="Hansel C."/>
            <person name="Singer S."/>
            <person name="Hutchinson M.I."/>
            <person name="de Vries R.P."/>
            <person name="Natvig D.O."/>
            <person name="Powell A.J."/>
            <person name="Tsang A."/>
            <person name="Grigoriev I.V."/>
        </authorList>
    </citation>
    <scope>NUCLEOTIDE SEQUENCE [LARGE SCALE GENOMIC DNA]</scope>
    <source>
        <strain evidence="3 4">CBS 620.91</strain>
    </source>
</reference>
<protein>
    <recommendedName>
        <fullName evidence="5">MARVEL domain-containing protein</fullName>
    </recommendedName>
</protein>
<organism evidence="3 4">
    <name type="scientific">Humicola insolens</name>
    <name type="common">Soft-rot fungus</name>
    <dbReference type="NCBI Taxonomy" id="85995"/>
    <lineage>
        <taxon>Eukaryota</taxon>
        <taxon>Fungi</taxon>
        <taxon>Dikarya</taxon>
        <taxon>Ascomycota</taxon>
        <taxon>Pezizomycotina</taxon>
        <taxon>Sordariomycetes</taxon>
        <taxon>Sordariomycetidae</taxon>
        <taxon>Sordariales</taxon>
        <taxon>Chaetomiaceae</taxon>
        <taxon>Mycothermus</taxon>
    </lineage>
</organism>
<dbReference type="PANTHER" id="PTHR39608:SF2">
    <property type="entry name" value="MARVEL DOMAIN-CONTAINING PROTEIN"/>
    <property type="match status" value="1"/>
</dbReference>
<evidence type="ECO:0000313" key="3">
    <source>
        <dbReference type="EMBL" id="KAL1841770.1"/>
    </source>
</evidence>
<name>A0ABR3VIP8_HUMIN</name>
<dbReference type="PANTHER" id="PTHR39608">
    <property type="entry name" value="INTEGRAL MEMBRANE PROTEIN (AFU_ORTHOLOGUE AFUA_5G08640)"/>
    <property type="match status" value="1"/>
</dbReference>
<keyword evidence="4" id="KW-1185">Reference proteome</keyword>
<keyword evidence="2" id="KW-0472">Membrane</keyword>
<feature type="transmembrane region" description="Helical" evidence="2">
    <location>
        <begin position="117"/>
        <end position="139"/>
    </location>
</feature>
<accession>A0ABR3VIP8</accession>
<sequence length="182" mass="20710">MGLGDFFLGRVPRWLLFFSNFMVFVSSTILVGIISYYVRHDYRGTIWIYPLVIAVITLFIYLIAMFLPILKGYRGYMLPLNFIMTYLWVTALIFAAQRFAGGRCRAFPIPGRGSRCSLTHAILAFWIIGFVFLLFNTIMEALMWAHHWRDSRRTLHDEKHQQLAPGTGPSTAPAGVTPAAAV</sequence>
<comment type="caution">
    <text evidence="3">The sequence shown here is derived from an EMBL/GenBank/DDBJ whole genome shotgun (WGS) entry which is preliminary data.</text>
</comment>
<proteinExistence type="predicted"/>